<dbReference type="GO" id="GO:0005524">
    <property type="term" value="F:ATP binding"/>
    <property type="evidence" value="ECO:0007669"/>
    <property type="project" value="UniProtKB-KW"/>
</dbReference>
<evidence type="ECO:0000256" key="1">
    <source>
        <dbReference type="ARBA" id="ARBA00022737"/>
    </source>
</evidence>
<organism evidence="6 7">
    <name type="scientific">Anaerobacillus alkalilacustris</name>
    <dbReference type="NCBI Taxonomy" id="393763"/>
    <lineage>
        <taxon>Bacteria</taxon>
        <taxon>Bacillati</taxon>
        <taxon>Bacillota</taxon>
        <taxon>Bacilli</taxon>
        <taxon>Bacillales</taxon>
        <taxon>Bacillaceae</taxon>
        <taxon>Anaerobacillus</taxon>
    </lineage>
</organism>
<evidence type="ECO:0000313" key="7">
    <source>
        <dbReference type="Proteomes" id="UP000179524"/>
    </source>
</evidence>
<reference evidence="6 7" key="1">
    <citation type="submission" date="2016-10" db="EMBL/GenBank/DDBJ databases">
        <title>Draft genome sequences of four alkaliphilic bacteria belonging to the Anaerobacillus genus.</title>
        <authorList>
            <person name="Bassil N.M."/>
            <person name="Lloyd J.R."/>
        </authorList>
    </citation>
    <scope>NUCLEOTIDE SEQUENCE [LARGE SCALE GENOMIC DNA]</scope>
    <source>
        <strain evidence="6 7">DSM 18345</strain>
    </source>
</reference>
<dbReference type="PROSITE" id="PS00211">
    <property type="entry name" value="ABC_TRANSPORTER_1"/>
    <property type="match status" value="2"/>
</dbReference>
<dbReference type="GO" id="GO:0016887">
    <property type="term" value="F:ATP hydrolysis activity"/>
    <property type="evidence" value="ECO:0007669"/>
    <property type="project" value="InterPro"/>
</dbReference>
<dbReference type="InterPro" id="IPR051309">
    <property type="entry name" value="ABCF_ATPase"/>
</dbReference>
<evidence type="ECO:0000259" key="5">
    <source>
        <dbReference type="PROSITE" id="PS50893"/>
    </source>
</evidence>
<feature type="coiled-coil region" evidence="4">
    <location>
        <begin position="534"/>
        <end position="636"/>
    </location>
</feature>
<name>A0A1S2LI36_9BACI</name>
<evidence type="ECO:0000256" key="4">
    <source>
        <dbReference type="SAM" id="Coils"/>
    </source>
</evidence>
<keyword evidence="1" id="KW-0677">Repeat</keyword>
<dbReference type="CDD" id="cd03221">
    <property type="entry name" value="ABCF_EF-3"/>
    <property type="match status" value="2"/>
</dbReference>
<dbReference type="FunFam" id="3.40.50.300:FF:000309">
    <property type="entry name" value="ABC transporter ATP-binding protein"/>
    <property type="match status" value="1"/>
</dbReference>
<keyword evidence="3 6" id="KW-0067">ATP-binding</keyword>
<evidence type="ECO:0000313" key="6">
    <source>
        <dbReference type="EMBL" id="OIJ11357.1"/>
    </source>
</evidence>
<protein>
    <submittedName>
        <fullName evidence="6">Multidrug ABC transporter ATP-binding protein</fullName>
    </submittedName>
</protein>
<keyword evidence="2" id="KW-0547">Nucleotide-binding</keyword>
<dbReference type="AlphaFoldDB" id="A0A1S2LI36"/>
<dbReference type="EMBL" id="MLQR01000040">
    <property type="protein sequence ID" value="OIJ11357.1"/>
    <property type="molecule type" value="Genomic_DNA"/>
</dbReference>
<dbReference type="Gene3D" id="1.10.287.380">
    <property type="entry name" value="Valyl-tRNA synthetase, C-terminal domain"/>
    <property type="match status" value="1"/>
</dbReference>
<dbReference type="InterPro" id="IPR003593">
    <property type="entry name" value="AAA+_ATPase"/>
</dbReference>
<dbReference type="InterPro" id="IPR032781">
    <property type="entry name" value="ABC_tran_Xtn"/>
</dbReference>
<evidence type="ECO:0000256" key="3">
    <source>
        <dbReference type="ARBA" id="ARBA00022840"/>
    </source>
</evidence>
<dbReference type="InterPro" id="IPR027417">
    <property type="entry name" value="P-loop_NTPase"/>
</dbReference>
<dbReference type="Pfam" id="PF00005">
    <property type="entry name" value="ABC_tran"/>
    <property type="match status" value="2"/>
</dbReference>
<accession>A0A1S2LI36</accession>
<dbReference type="Pfam" id="PF16326">
    <property type="entry name" value="ABC_tran_CTD"/>
    <property type="match status" value="1"/>
</dbReference>
<dbReference type="InterPro" id="IPR017871">
    <property type="entry name" value="ABC_transporter-like_CS"/>
</dbReference>
<gene>
    <name evidence="6" type="ORF">BKP37_15900</name>
</gene>
<dbReference type="InterPro" id="IPR003439">
    <property type="entry name" value="ABC_transporter-like_ATP-bd"/>
</dbReference>
<keyword evidence="7" id="KW-1185">Reference proteome</keyword>
<dbReference type="Proteomes" id="UP000179524">
    <property type="component" value="Unassembled WGS sequence"/>
</dbReference>
<dbReference type="InterPro" id="IPR037118">
    <property type="entry name" value="Val-tRNA_synth_C_sf"/>
</dbReference>
<dbReference type="PANTHER" id="PTHR42855:SF2">
    <property type="entry name" value="DRUG RESISTANCE ABC TRANSPORTER,ATP-BINDING PROTEIN"/>
    <property type="match status" value="1"/>
</dbReference>
<dbReference type="FunFam" id="3.40.50.300:FF:000011">
    <property type="entry name" value="Putative ABC transporter ATP-binding component"/>
    <property type="match status" value="1"/>
</dbReference>
<evidence type="ECO:0000256" key="2">
    <source>
        <dbReference type="ARBA" id="ARBA00022741"/>
    </source>
</evidence>
<proteinExistence type="predicted"/>
<sequence length="642" mass="73810">MILLQCVQLTKTFGAEPILSNIKLEVQLRDRVAIVGRNGAGKSTLLKIIAGKLSYNSGEVIIPKGVTVGYLAQNTGLESSRSIWDEMLTVFEPLMKMEKELRDLEAKMGDPSQTNNEKNYEKLLKDYDILSESFKEKGGYKYEADIRGILSGLHFSDKDYSTKISALSGGQKTRLALGKLLLTRPDLLILDEPTNHLDLETLSWLEQYLLHYDRAILIVSHDRYFLDKVANIVYEISRTRATKFVGNYSHYLDEKAKRYEIELRQFEKQQEEIDKLQTFIQKNIARASTTKRAQSRRKQLEKMHVLDRPQGDEKSARFSFDIEKQTGNDVLRTEQLSGGYPSSNPLFENLNLSINKTESIALLGPNGIGKSTLLKIITKQLEPLTGAIKYGSNVNIGYYDQEQAKLSSNKQVLHELWDDYPLTPEKEIRTILGNFLFSGDDVLKIVSDLSGGEKARLALAKLMMQKANFLILDEPTNHLDLDSKEILEDSLLDYPGTILFVSHDRYFVNRMATRVVEMTKDGLIDYIGDYDYYIAKKQENIERQQLKEKELEKVVLNEEQLTKQNFLQDKEAKRKERQRIRRLEEIEQLIEKLELSIAAKEEELCDPEVYQDHTRVSQLNSEIEDLKNKLDILMDEWSELEG</sequence>
<comment type="caution">
    <text evidence="6">The sequence shown here is derived from an EMBL/GenBank/DDBJ whole genome shotgun (WGS) entry which is preliminary data.</text>
</comment>
<dbReference type="SUPFAM" id="SSF52540">
    <property type="entry name" value="P-loop containing nucleoside triphosphate hydrolases"/>
    <property type="match status" value="2"/>
</dbReference>
<dbReference type="SMART" id="SM00382">
    <property type="entry name" value="AAA"/>
    <property type="match status" value="2"/>
</dbReference>
<dbReference type="InterPro" id="IPR032524">
    <property type="entry name" value="ABC_tran_C"/>
</dbReference>
<dbReference type="Gene3D" id="3.40.50.300">
    <property type="entry name" value="P-loop containing nucleotide triphosphate hydrolases"/>
    <property type="match status" value="2"/>
</dbReference>
<dbReference type="Pfam" id="PF12848">
    <property type="entry name" value="ABC_tran_Xtn"/>
    <property type="match status" value="1"/>
</dbReference>
<dbReference type="GO" id="GO:0003677">
    <property type="term" value="F:DNA binding"/>
    <property type="evidence" value="ECO:0007669"/>
    <property type="project" value="InterPro"/>
</dbReference>
<dbReference type="PROSITE" id="PS50893">
    <property type="entry name" value="ABC_TRANSPORTER_2"/>
    <property type="match status" value="2"/>
</dbReference>
<keyword evidence="4" id="KW-0175">Coiled coil</keyword>
<dbReference type="OrthoDB" id="9760950at2"/>
<feature type="domain" description="ABC transporter" evidence="5">
    <location>
        <begin position="4"/>
        <end position="263"/>
    </location>
</feature>
<feature type="domain" description="ABC transporter" evidence="5">
    <location>
        <begin position="331"/>
        <end position="546"/>
    </location>
</feature>
<dbReference type="RefSeq" id="WP_071310606.1">
    <property type="nucleotide sequence ID" value="NZ_MLQR01000040.1"/>
</dbReference>
<dbReference type="PANTHER" id="PTHR42855">
    <property type="entry name" value="ABC TRANSPORTER ATP-BINDING SUBUNIT"/>
    <property type="match status" value="1"/>
</dbReference>